<evidence type="ECO:0000256" key="1">
    <source>
        <dbReference type="ARBA" id="ARBA00010945"/>
    </source>
</evidence>
<keyword evidence="3" id="KW-0234">DNA repair</keyword>
<keyword evidence="3" id="KW-0963">Cytoplasm</keyword>
<dbReference type="PROSITE" id="PS50173">
    <property type="entry name" value="UMUC"/>
    <property type="match status" value="1"/>
</dbReference>
<dbReference type="InterPro" id="IPR043128">
    <property type="entry name" value="Rev_trsase/Diguanyl_cyclase"/>
</dbReference>
<keyword evidence="3 5" id="KW-0808">Transferase</keyword>
<keyword evidence="3" id="KW-0238">DNA-binding</keyword>
<dbReference type="InterPro" id="IPR024728">
    <property type="entry name" value="PolY_HhH_motif"/>
</dbReference>
<gene>
    <name evidence="3 5" type="primary">dinB</name>
    <name evidence="5" type="ORF">QUV98_02305</name>
</gene>
<feature type="domain" description="UmuC" evidence="4">
    <location>
        <begin position="4"/>
        <end position="185"/>
    </location>
</feature>
<dbReference type="SUPFAM" id="SSF100879">
    <property type="entry name" value="Lesion bypass DNA polymerase (Y-family), little finger domain"/>
    <property type="match status" value="1"/>
</dbReference>
<dbReference type="Gene3D" id="3.30.1490.100">
    <property type="entry name" value="DNA polymerase, Y-family, little finger domain"/>
    <property type="match status" value="1"/>
</dbReference>
<dbReference type="PANTHER" id="PTHR11076:SF33">
    <property type="entry name" value="DNA POLYMERASE KAPPA"/>
    <property type="match status" value="1"/>
</dbReference>
<dbReference type="InterPro" id="IPR001126">
    <property type="entry name" value="UmuC"/>
</dbReference>
<dbReference type="Gene3D" id="1.10.150.20">
    <property type="entry name" value="5' to 3' exonuclease, C-terminal subdomain"/>
    <property type="match status" value="1"/>
</dbReference>
<feature type="binding site" evidence="3">
    <location>
        <position position="8"/>
    </location>
    <ligand>
        <name>Mg(2+)</name>
        <dbReference type="ChEBI" id="CHEBI:18420"/>
    </ligand>
</feature>
<keyword evidence="3" id="KW-0235">DNA replication</keyword>
<dbReference type="InterPro" id="IPR043502">
    <property type="entry name" value="DNA/RNA_pol_sf"/>
</dbReference>
<keyword evidence="6" id="KW-1185">Reference proteome</keyword>
<evidence type="ECO:0000256" key="2">
    <source>
        <dbReference type="ARBA" id="ARBA00022457"/>
    </source>
</evidence>
<dbReference type="Gene3D" id="3.30.70.270">
    <property type="match status" value="1"/>
</dbReference>
<evidence type="ECO:0000313" key="5">
    <source>
        <dbReference type="EMBL" id="MDM8195145.1"/>
    </source>
</evidence>
<keyword evidence="3" id="KW-0479">Metal-binding</keyword>
<comment type="caution">
    <text evidence="5">The sequence shown here is derived from an EMBL/GenBank/DDBJ whole genome shotgun (WGS) entry which is preliminary data.</text>
</comment>
<evidence type="ECO:0000256" key="3">
    <source>
        <dbReference type="HAMAP-Rule" id="MF_01113"/>
    </source>
</evidence>
<dbReference type="Pfam" id="PF11799">
    <property type="entry name" value="IMS_C"/>
    <property type="match status" value="1"/>
</dbReference>
<dbReference type="InterPro" id="IPR036775">
    <property type="entry name" value="DNA_pol_Y-fam_lit_finger_sf"/>
</dbReference>
<comment type="cofactor">
    <cofactor evidence="3">
        <name>Mg(2+)</name>
        <dbReference type="ChEBI" id="CHEBI:18420"/>
    </cofactor>
    <text evidence="3">Binds 2 magnesium ions per subunit.</text>
</comment>
<dbReference type="EC" id="2.7.7.7" evidence="3"/>
<comment type="subcellular location">
    <subcellularLocation>
        <location evidence="3">Cytoplasm</location>
    </subcellularLocation>
</comment>
<dbReference type="SUPFAM" id="SSF56672">
    <property type="entry name" value="DNA/RNA polymerases"/>
    <property type="match status" value="1"/>
</dbReference>
<organism evidence="5 6">
    <name type="scientific">Massilimicrobiota timonensis</name>
    <dbReference type="NCBI Taxonomy" id="1776392"/>
    <lineage>
        <taxon>Bacteria</taxon>
        <taxon>Bacillati</taxon>
        <taxon>Bacillota</taxon>
        <taxon>Erysipelotrichia</taxon>
        <taxon>Erysipelotrichales</taxon>
        <taxon>Erysipelotrichaceae</taxon>
        <taxon>Massilimicrobiota</taxon>
    </lineage>
</organism>
<comment type="subunit">
    <text evidence="3">Monomer.</text>
</comment>
<feature type="active site" evidence="3">
    <location>
        <position position="103"/>
    </location>
</feature>
<dbReference type="PANTHER" id="PTHR11076">
    <property type="entry name" value="DNA REPAIR POLYMERASE UMUC / TRANSFERASE FAMILY MEMBER"/>
    <property type="match status" value="1"/>
</dbReference>
<protein>
    <recommendedName>
        <fullName evidence="3">DNA polymerase IV</fullName>
        <shortName evidence="3">Pol IV</shortName>
        <ecNumber evidence="3">2.7.7.7</ecNumber>
    </recommendedName>
</protein>
<dbReference type="InterPro" id="IPR050116">
    <property type="entry name" value="DNA_polymerase-Y"/>
</dbReference>
<dbReference type="Proteomes" id="UP001529275">
    <property type="component" value="Unassembled WGS sequence"/>
</dbReference>
<dbReference type="EMBL" id="JAUDCK010000005">
    <property type="protein sequence ID" value="MDM8195145.1"/>
    <property type="molecule type" value="Genomic_DNA"/>
</dbReference>
<comment type="similarity">
    <text evidence="1 3">Belongs to the DNA polymerase type-Y family.</text>
</comment>
<proteinExistence type="inferred from homology"/>
<dbReference type="Pfam" id="PF11798">
    <property type="entry name" value="IMS_HHH"/>
    <property type="match status" value="1"/>
</dbReference>
<evidence type="ECO:0000313" key="6">
    <source>
        <dbReference type="Proteomes" id="UP001529275"/>
    </source>
</evidence>
<comment type="function">
    <text evidence="3">Poorly processive, error-prone DNA polymerase involved in untargeted mutagenesis. Copies undamaged DNA at stalled replication forks, which arise in vivo from mismatched or misaligned primer ends. These misaligned primers can be extended by PolIV. Exhibits no 3'-5' exonuclease (proofreading) activity. May be involved in translesional synthesis, in conjunction with the beta clamp from PolIII.</text>
</comment>
<accession>A0ABT7UG67</accession>
<dbReference type="HAMAP" id="MF_01113">
    <property type="entry name" value="DNApol_IV"/>
    <property type="match status" value="1"/>
</dbReference>
<sequence>MQIIFHIDLNAFFASAEISQNPDLEGKPIVVCRESRRSIITTASYEARKYGIHSAMPLFQAKELCSQLITVPPHFQLYKTLSQQFFELISSFSKKLEVASIDECYVDMTEYIQHQHIHPYQAAKDIQNHVFKTLKLQCSIGVAPNKFLAKMASDMKKPMGITMITNRNFKEKLWHLPVGDMHGIGKKTVPKLQQMGIYTIGDLAKYENYEKIRTIFQKNTFIVYQRANGKDFSKINYEKNELKSVGNSTTFENDSHDEEFIKSVFHSLSQEVSNRAKKRDLVSNSISITLKYTREKSKTKQTIIDQYTNDFDIIYATALLLFESIYNGENLRLVGVSLNNVVHVQGLNIQLSLFGKQGNHLSHHSQTDQFIHQFNEHFPDMKVMKASSLIEDDEIQKKYLKNNE</sequence>
<dbReference type="Gene3D" id="3.40.1170.60">
    <property type="match status" value="1"/>
</dbReference>
<dbReference type="Pfam" id="PF00817">
    <property type="entry name" value="IMS"/>
    <property type="match status" value="1"/>
</dbReference>
<evidence type="ECO:0000259" key="4">
    <source>
        <dbReference type="PROSITE" id="PS50173"/>
    </source>
</evidence>
<keyword evidence="2 3" id="KW-0515">Mutator protein</keyword>
<dbReference type="InterPro" id="IPR017961">
    <property type="entry name" value="DNA_pol_Y-fam_little_finger"/>
</dbReference>
<dbReference type="CDD" id="cd03586">
    <property type="entry name" value="PolY_Pol_IV_kappa"/>
    <property type="match status" value="1"/>
</dbReference>
<keyword evidence="3" id="KW-0239">DNA-directed DNA polymerase</keyword>
<feature type="binding site" evidence="3">
    <location>
        <position position="102"/>
    </location>
    <ligand>
        <name>Mg(2+)</name>
        <dbReference type="ChEBI" id="CHEBI:18420"/>
    </ligand>
</feature>
<reference evidence="6" key="1">
    <citation type="submission" date="2023-06" db="EMBL/GenBank/DDBJ databases">
        <title>Identification and characterization of horizontal gene transfer across gut microbiota members of farm animals based on homology search.</title>
        <authorList>
            <person name="Zeman M."/>
            <person name="Kubasova T."/>
            <person name="Jahodarova E."/>
            <person name="Nykrynova M."/>
            <person name="Rychlik I."/>
        </authorList>
    </citation>
    <scope>NUCLEOTIDE SEQUENCE [LARGE SCALE GENOMIC DNA]</scope>
    <source>
        <strain evidence="6">ET341</strain>
    </source>
</reference>
<name>A0ABT7UG67_9FIRM</name>
<keyword evidence="3" id="KW-0460">Magnesium</keyword>
<dbReference type="NCBIfam" id="NF002677">
    <property type="entry name" value="PRK02406.1"/>
    <property type="match status" value="1"/>
</dbReference>
<keyword evidence="3" id="KW-0227">DNA damage</keyword>
<dbReference type="GO" id="GO:0003887">
    <property type="term" value="F:DNA-directed DNA polymerase activity"/>
    <property type="evidence" value="ECO:0007669"/>
    <property type="project" value="UniProtKB-EC"/>
</dbReference>
<dbReference type="InterPro" id="IPR022880">
    <property type="entry name" value="DNApol_IV"/>
</dbReference>
<feature type="site" description="Substrate discrimination" evidence="3">
    <location>
        <position position="13"/>
    </location>
</feature>
<keyword evidence="3 5" id="KW-0548">Nucleotidyltransferase</keyword>
<comment type="catalytic activity">
    <reaction evidence="3">
        <text>DNA(n) + a 2'-deoxyribonucleoside 5'-triphosphate = DNA(n+1) + diphosphate</text>
        <dbReference type="Rhea" id="RHEA:22508"/>
        <dbReference type="Rhea" id="RHEA-COMP:17339"/>
        <dbReference type="Rhea" id="RHEA-COMP:17340"/>
        <dbReference type="ChEBI" id="CHEBI:33019"/>
        <dbReference type="ChEBI" id="CHEBI:61560"/>
        <dbReference type="ChEBI" id="CHEBI:173112"/>
        <dbReference type="EC" id="2.7.7.7"/>
    </reaction>
</comment>